<feature type="region of interest" description="Disordered" evidence="1">
    <location>
        <begin position="172"/>
        <end position="261"/>
    </location>
</feature>
<gene>
    <name evidence="2" type="ORF">MSP1401_LOCUS7365</name>
</gene>
<feature type="compositionally biased region" description="Low complexity" evidence="1">
    <location>
        <begin position="203"/>
        <end position="228"/>
    </location>
</feature>
<feature type="compositionally biased region" description="Basic and acidic residues" evidence="1">
    <location>
        <begin position="288"/>
        <end position="360"/>
    </location>
</feature>
<proteinExistence type="predicted"/>
<dbReference type="AlphaFoldDB" id="A0A7S0D3Q5"/>
<dbReference type="CDD" id="cd22249">
    <property type="entry name" value="UDM1_RNF168_RNF169-like"/>
    <property type="match status" value="1"/>
</dbReference>
<accession>A0A7S0D3Q5</accession>
<feature type="compositionally biased region" description="Polar residues" evidence="1">
    <location>
        <begin position="185"/>
        <end position="200"/>
    </location>
</feature>
<feature type="compositionally biased region" description="Basic residues" evidence="1">
    <location>
        <begin position="172"/>
        <end position="183"/>
    </location>
</feature>
<name>A0A7S0D3Q5_MICPS</name>
<sequence>MAMAGLPRSGHVGGTLLDRNVEKILSEPWGAAKAGVHYNKETLGSLCDQFARLEPQARRGALQGTLFMRQSQRVSLSEDIRVLVDLAVDDKDQWVSLIARALGGLKERFDLRQLQQDVPAVADALASIRSKIQAEGTPDTFRPLEETYLSPRLLAAAGAPAPDAAPAHAHFTLRTRREPKRRLPTVSSHKGSLAHASSNPDLAARAASANAARRPPAPSAAASMFAPPARKPSPSFLRDSAPRRGGAASAKSFLSRAREGSTKTMLIDVSEAAQLGTVKGEDLLAEQARREKEEAARERELKRAREAEERQERVRKMMEEREAKKKQEAERKRARDEETARRKAEMVSKRARTEASRDEGTATPSPKEPEPIHG</sequence>
<protein>
    <submittedName>
        <fullName evidence="2">Uncharacterized protein</fullName>
    </submittedName>
</protein>
<evidence type="ECO:0000256" key="1">
    <source>
        <dbReference type="SAM" id="MobiDB-lite"/>
    </source>
</evidence>
<organism evidence="2">
    <name type="scientific">Micromonas pusilla</name>
    <name type="common">Picoplanktonic green alga</name>
    <name type="synonym">Chromulina pusilla</name>
    <dbReference type="NCBI Taxonomy" id="38833"/>
    <lineage>
        <taxon>Eukaryota</taxon>
        <taxon>Viridiplantae</taxon>
        <taxon>Chlorophyta</taxon>
        <taxon>Mamiellophyceae</taxon>
        <taxon>Mamiellales</taxon>
        <taxon>Mamiellaceae</taxon>
        <taxon>Micromonas</taxon>
    </lineage>
</organism>
<evidence type="ECO:0000313" key="2">
    <source>
        <dbReference type="EMBL" id="CAD8442393.1"/>
    </source>
</evidence>
<feature type="region of interest" description="Disordered" evidence="1">
    <location>
        <begin position="288"/>
        <end position="374"/>
    </location>
</feature>
<reference evidence="2" key="1">
    <citation type="submission" date="2021-01" db="EMBL/GenBank/DDBJ databases">
        <authorList>
            <person name="Corre E."/>
            <person name="Pelletier E."/>
            <person name="Niang G."/>
            <person name="Scheremetjew M."/>
            <person name="Finn R."/>
            <person name="Kale V."/>
            <person name="Holt S."/>
            <person name="Cochrane G."/>
            <person name="Meng A."/>
            <person name="Brown T."/>
            <person name="Cohen L."/>
        </authorList>
    </citation>
    <scope>NUCLEOTIDE SEQUENCE</scope>
    <source>
        <strain evidence="2">CCAC1681</strain>
    </source>
</reference>
<dbReference type="EMBL" id="HBEN01008860">
    <property type="protein sequence ID" value="CAD8442393.1"/>
    <property type="molecule type" value="Transcribed_RNA"/>
</dbReference>